<feature type="domain" description="Lipocalin/cytosolic fatty-acid binding" evidence="3">
    <location>
        <begin position="28"/>
        <end position="169"/>
    </location>
</feature>
<dbReference type="PANTHER" id="PTHR10612">
    <property type="entry name" value="APOLIPOPROTEIN D"/>
    <property type="match status" value="1"/>
</dbReference>
<dbReference type="RefSeq" id="WP_106625072.1">
    <property type="nucleotide sequence ID" value="NZ_CP032819.1"/>
</dbReference>
<evidence type="ECO:0000313" key="4">
    <source>
        <dbReference type="EMBL" id="AZS31990.1"/>
    </source>
</evidence>
<comment type="similarity">
    <text evidence="1 2">Belongs to the calycin superfamily. Lipocalin family.</text>
</comment>
<evidence type="ECO:0000259" key="3">
    <source>
        <dbReference type="Pfam" id="PF08212"/>
    </source>
</evidence>
<evidence type="ECO:0000256" key="1">
    <source>
        <dbReference type="ARBA" id="ARBA00006889"/>
    </source>
</evidence>
<sequence>MRKSVFLVLLTVESLAVREGENATVGRLDLNRYMGKWYEIARFDHSFERGLVGVSAEYSFRKDGKIRVINSGYKDSLGGERKRAEGKAKQPDPADPGKLKVSFFLFFYGDYYVLELDQEYRWALIGSPTKKYLWILSRTPHLPQEVLNGILELARKHGYNTEKLIFVEQPETDQSV</sequence>
<dbReference type="InterPro" id="IPR022271">
    <property type="entry name" value="Lipocalin_ApoD"/>
</dbReference>
<gene>
    <name evidence="4" type="ORF">D8S85_10735</name>
</gene>
<dbReference type="Proteomes" id="UP000270673">
    <property type="component" value="Chromosome"/>
</dbReference>
<name>A0A3Q9IT62_9BACT</name>
<dbReference type="EMBL" id="CP032819">
    <property type="protein sequence ID" value="AZS31990.1"/>
    <property type="molecule type" value="Genomic_DNA"/>
</dbReference>
<dbReference type="OrthoDB" id="329806at2"/>
<dbReference type="CDD" id="cd19438">
    <property type="entry name" value="lipocalin_Blc-like"/>
    <property type="match status" value="1"/>
</dbReference>
<dbReference type="Pfam" id="PF08212">
    <property type="entry name" value="Lipocalin_2"/>
    <property type="match status" value="1"/>
</dbReference>
<dbReference type="Gene3D" id="2.40.128.20">
    <property type="match status" value="1"/>
</dbReference>
<accession>A0A3Q9IT62</accession>
<dbReference type="InterPro" id="IPR022272">
    <property type="entry name" value="Lipocalin_CS"/>
</dbReference>
<dbReference type="InterPro" id="IPR000566">
    <property type="entry name" value="Lipocln_cytosolic_FA-bd_dom"/>
</dbReference>
<dbReference type="InterPro" id="IPR002446">
    <property type="entry name" value="Lipocalin_bac"/>
</dbReference>
<dbReference type="PANTHER" id="PTHR10612:SF34">
    <property type="entry name" value="APOLIPOPROTEIN D"/>
    <property type="match status" value="1"/>
</dbReference>
<dbReference type="InterPro" id="IPR047202">
    <property type="entry name" value="Lipocalin_Blc-like_dom"/>
</dbReference>
<keyword evidence="5" id="KW-1185">Reference proteome</keyword>
<evidence type="ECO:0000256" key="2">
    <source>
        <dbReference type="PIRNR" id="PIRNR036893"/>
    </source>
</evidence>
<protein>
    <submittedName>
        <fullName evidence="4">Lipocalin</fullName>
    </submittedName>
</protein>
<evidence type="ECO:0000313" key="5">
    <source>
        <dbReference type="Proteomes" id="UP000270673"/>
    </source>
</evidence>
<reference evidence="4 5" key="1">
    <citation type="submission" date="2018-10" db="EMBL/GenBank/DDBJ databases">
        <title>Butyricimonas faecalis sp. nov., isolated from human faeces and emended description of the genus Butyricimonas.</title>
        <authorList>
            <person name="Le Roy T."/>
            <person name="Van der Smissen P."/>
            <person name="Paquot A."/>
            <person name="Delzenne N."/>
            <person name="Muccioli G."/>
            <person name="Collet J.-F."/>
            <person name="Cani P.D."/>
        </authorList>
    </citation>
    <scope>NUCLEOTIDE SEQUENCE [LARGE SCALE GENOMIC DNA]</scope>
    <source>
        <strain evidence="4 5">H184</strain>
    </source>
</reference>
<organism evidence="4 5">
    <name type="scientific">Butyricimonas faecalis</name>
    <dbReference type="NCBI Taxonomy" id="2093856"/>
    <lineage>
        <taxon>Bacteria</taxon>
        <taxon>Pseudomonadati</taxon>
        <taxon>Bacteroidota</taxon>
        <taxon>Bacteroidia</taxon>
        <taxon>Bacteroidales</taxon>
        <taxon>Odoribacteraceae</taxon>
        <taxon>Butyricimonas</taxon>
    </lineage>
</organism>
<dbReference type="KEGG" id="buy:D8S85_10735"/>
<dbReference type="PROSITE" id="PS00213">
    <property type="entry name" value="LIPOCALIN"/>
    <property type="match status" value="1"/>
</dbReference>
<dbReference type="PIRSF" id="PIRSF036893">
    <property type="entry name" value="Lipocalin_ApoD"/>
    <property type="match status" value="1"/>
</dbReference>
<dbReference type="InterPro" id="IPR012674">
    <property type="entry name" value="Calycin"/>
</dbReference>
<dbReference type="PRINTS" id="PR01171">
    <property type="entry name" value="BCTLIPOCALIN"/>
</dbReference>
<dbReference type="GO" id="GO:0006950">
    <property type="term" value="P:response to stress"/>
    <property type="evidence" value="ECO:0007669"/>
    <property type="project" value="UniProtKB-ARBA"/>
</dbReference>
<dbReference type="SUPFAM" id="SSF50814">
    <property type="entry name" value="Lipocalins"/>
    <property type="match status" value="1"/>
</dbReference>
<proteinExistence type="inferred from homology"/>
<dbReference type="AlphaFoldDB" id="A0A3Q9IT62"/>